<dbReference type="Pfam" id="PF08241">
    <property type="entry name" value="Methyltransf_11"/>
    <property type="match status" value="1"/>
</dbReference>
<gene>
    <name evidence="2" type="ORF">LHA35_05130</name>
</gene>
<dbReference type="EMBL" id="JAJAQI010000005">
    <property type="protein sequence ID" value="MCB4821114.1"/>
    <property type="molecule type" value="Genomic_DNA"/>
</dbReference>
<name>A0A9X1IBZ0_9PROT</name>
<keyword evidence="2" id="KW-0808">Transferase</keyword>
<evidence type="ECO:0000313" key="2">
    <source>
        <dbReference type="EMBL" id="MCB4821114.1"/>
    </source>
</evidence>
<evidence type="ECO:0000313" key="3">
    <source>
        <dbReference type="Proteomes" id="UP001139311"/>
    </source>
</evidence>
<dbReference type="GO" id="GO:0032259">
    <property type="term" value="P:methylation"/>
    <property type="evidence" value="ECO:0007669"/>
    <property type="project" value="UniProtKB-KW"/>
</dbReference>
<dbReference type="GO" id="GO:0008757">
    <property type="term" value="F:S-adenosylmethionine-dependent methyltransferase activity"/>
    <property type="evidence" value="ECO:0007669"/>
    <property type="project" value="InterPro"/>
</dbReference>
<reference evidence="2" key="1">
    <citation type="submission" date="2021-10" db="EMBL/GenBank/DDBJ databases">
        <title>Roseicella aerolatum sp. nov., isolated from aerosols of e-waste dismantling site.</title>
        <authorList>
            <person name="Qin T."/>
        </authorList>
    </citation>
    <scope>NUCLEOTIDE SEQUENCE</scope>
    <source>
        <strain evidence="2">GB24</strain>
    </source>
</reference>
<keyword evidence="2" id="KW-0489">Methyltransferase</keyword>
<dbReference type="RefSeq" id="WP_226605372.1">
    <property type="nucleotide sequence ID" value="NZ_JAJAQI010000005.1"/>
</dbReference>
<keyword evidence="3" id="KW-1185">Reference proteome</keyword>
<evidence type="ECO:0000259" key="1">
    <source>
        <dbReference type="Pfam" id="PF08241"/>
    </source>
</evidence>
<feature type="domain" description="Methyltransferase type 11" evidence="1">
    <location>
        <begin position="113"/>
        <end position="160"/>
    </location>
</feature>
<dbReference type="CDD" id="cd02440">
    <property type="entry name" value="AdoMet_MTases"/>
    <property type="match status" value="1"/>
</dbReference>
<organism evidence="2 3">
    <name type="scientific">Roseicella aerolata</name>
    <dbReference type="NCBI Taxonomy" id="2883479"/>
    <lineage>
        <taxon>Bacteria</taxon>
        <taxon>Pseudomonadati</taxon>
        <taxon>Pseudomonadota</taxon>
        <taxon>Alphaproteobacteria</taxon>
        <taxon>Acetobacterales</taxon>
        <taxon>Roseomonadaceae</taxon>
        <taxon>Roseicella</taxon>
    </lineage>
</organism>
<dbReference type="InterPro" id="IPR013216">
    <property type="entry name" value="Methyltransf_11"/>
</dbReference>
<dbReference type="PANTHER" id="PTHR43591">
    <property type="entry name" value="METHYLTRANSFERASE"/>
    <property type="match status" value="1"/>
</dbReference>
<accession>A0A9X1IBZ0</accession>
<sequence>MPHGLVCAVCGGTAFSERTIIWDALAAEWELSAEERVLVDRQQGCHCEACGSNLRSIALAEAILAALGAEGTLHALIDSPAASGLALLELNEAGTLSPALRRLPGHRFGAWPEVDMQAMPFQDGSFDLVLHSDTLEHVPDPLRALQECRRVLRPGGALCFTVPTLPGRMTRSRAGMPPSYHGGPETGAEDYRVQTEFGADMWTWVLRAGFEAVTVTPFDYPNALAITGWRGRPVPLLRARADAETRARLAAVYASTSWRITGGLRAVARRLRGGGR</sequence>
<dbReference type="PANTHER" id="PTHR43591:SF24">
    <property type="entry name" value="2-METHOXY-6-POLYPRENYL-1,4-BENZOQUINOL METHYLASE, MITOCHONDRIAL"/>
    <property type="match status" value="1"/>
</dbReference>
<dbReference type="Gene3D" id="3.40.50.150">
    <property type="entry name" value="Vaccinia Virus protein VP39"/>
    <property type="match status" value="1"/>
</dbReference>
<proteinExistence type="predicted"/>
<comment type="caution">
    <text evidence="2">The sequence shown here is derived from an EMBL/GenBank/DDBJ whole genome shotgun (WGS) entry which is preliminary data.</text>
</comment>
<dbReference type="SUPFAM" id="SSF53335">
    <property type="entry name" value="S-adenosyl-L-methionine-dependent methyltransferases"/>
    <property type="match status" value="1"/>
</dbReference>
<dbReference type="AlphaFoldDB" id="A0A9X1IBZ0"/>
<dbReference type="InterPro" id="IPR029063">
    <property type="entry name" value="SAM-dependent_MTases_sf"/>
</dbReference>
<protein>
    <submittedName>
        <fullName evidence="2">Methyltransferase domain-containing protein</fullName>
    </submittedName>
</protein>
<dbReference type="Proteomes" id="UP001139311">
    <property type="component" value="Unassembled WGS sequence"/>
</dbReference>